<dbReference type="OrthoDB" id="6019893at2759"/>
<comment type="subcellular location">
    <subcellularLocation>
        <location evidence="1">Cell membrane</location>
    </subcellularLocation>
    <subcellularLocation>
        <location evidence="2">Cytoplasm</location>
    </subcellularLocation>
</comment>
<dbReference type="Pfam" id="PF02141">
    <property type="entry name" value="DENN"/>
    <property type="match status" value="1"/>
</dbReference>
<proteinExistence type="inferred from homology"/>
<dbReference type="GO" id="GO:0005829">
    <property type="term" value="C:cytosol"/>
    <property type="evidence" value="ECO:0007669"/>
    <property type="project" value="TreeGrafter"/>
</dbReference>
<evidence type="ECO:0000256" key="6">
    <source>
        <dbReference type="ARBA" id="ARBA00022490"/>
    </source>
</evidence>
<dbReference type="InterPro" id="IPR005112">
    <property type="entry name" value="dDENN_dom"/>
</dbReference>
<dbReference type="InterPro" id="IPR056574">
    <property type="entry name" value="Death_MADD"/>
</dbReference>
<name>A0A7D9HPR9_PARCT</name>
<evidence type="ECO:0000256" key="5">
    <source>
        <dbReference type="ARBA" id="ARBA00022475"/>
    </source>
</evidence>
<keyword evidence="9" id="KW-0472">Membrane</keyword>
<dbReference type="Proteomes" id="UP001152795">
    <property type="component" value="Unassembled WGS sequence"/>
</dbReference>
<dbReference type="InterPro" id="IPR037516">
    <property type="entry name" value="Tripartite_DENN"/>
</dbReference>
<keyword evidence="12" id="KW-1185">Reference proteome</keyword>
<evidence type="ECO:0000313" key="11">
    <source>
        <dbReference type="EMBL" id="CAB3987838.1"/>
    </source>
</evidence>
<reference evidence="11" key="1">
    <citation type="submission" date="2020-04" db="EMBL/GenBank/DDBJ databases">
        <authorList>
            <person name="Alioto T."/>
            <person name="Alioto T."/>
            <person name="Gomez Garrido J."/>
        </authorList>
    </citation>
    <scope>NUCLEOTIDE SEQUENCE</scope>
    <source>
        <strain evidence="11">A484AB</strain>
    </source>
</reference>
<dbReference type="InterPro" id="IPR043153">
    <property type="entry name" value="DENN_C"/>
</dbReference>
<dbReference type="GO" id="GO:0006915">
    <property type="term" value="P:apoptotic process"/>
    <property type="evidence" value="ECO:0007669"/>
    <property type="project" value="UniProtKB-KW"/>
</dbReference>
<dbReference type="InterPro" id="IPR001194">
    <property type="entry name" value="cDENN_dom"/>
</dbReference>
<gene>
    <name evidence="11" type="ORF">PACLA_8A059744</name>
</gene>
<evidence type="ECO:0000256" key="10">
    <source>
        <dbReference type="SAM" id="MobiDB-lite"/>
    </source>
</evidence>
<evidence type="ECO:0000256" key="7">
    <source>
        <dbReference type="ARBA" id="ARBA00022658"/>
    </source>
</evidence>
<dbReference type="PANTHER" id="PTHR13008:SF7">
    <property type="entry name" value="MAP KINASE-ACTIVATING DEATH DOMAIN PROTEIN"/>
    <property type="match status" value="1"/>
</dbReference>
<dbReference type="InterPro" id="IPR005113">
    <property type="entry name" value="uDENN_dom"/>
</dbReference>
<keyword evidence="8" id="KW-0053">Apoptosis</keyword>
<dbReference type="GO" id="GO:0005085">
    <property type="term" value="F:guanyl-nucleotide exchange factor activity"/>
    <property type="evidence" value="ECO:0007669"/>
    <property type="project" value="UniProtKB-KW"/>
</dbReference>
<evidence type="ECO:0000256" key="1">
    <source>
        <dbReference type="ARBA" id="ARBA00004236"/>
    </source>
</evidence>
<feature type="region of interest" description="Disordered" evidence="10">
    <location>
        <begin position="616"/>
        <end position="636"/>
    </location>
</feature>
<dbReference type="EMBL" id="CACRXK020001241">
    <property type="protein sequence ID" value="CAB3987838.1"/>
    <property type="molecule type" value="Genomic_DNA"/>
</dbReference>
<keyword evidence="7" id="KW-0344">Guanine-nucleotide releasing factor</keyword>
<dbReference type="FunFam" id="3.40.50.11500:FF:000002">
    <property type="entry name" value="MAP kinase-activating death domain protein-like Protein"/>
    <property type="match status" value="1"/>
</dbReference>
<keyword evidence="6" id="KW-0963">Cytoplasm</keyword>
<organism evidence="11 12">
    <name type="scientific">Paramuricea clavata</name>
    <name type="common">Red gorgonian</name>
    <name type="synonym">Violescent sea-whip</name>
    <dbReference type="NCBI Taxonomy" id="317549"/>
    <lineage>
        <taxon>Eukaryota</taxon>
        <taxon>Metazoa</taxon>
        <taxon>Cnidaria</taxon>
        <taxon>Anthozoa</taxon>
        <taxon>Octocorallia</taxon>
        <taxon>Malacalcyonacea</taxon>
        <taxon>Plexauridae</taxon>
        <taxon>Paramuricea</taxon>
    </lineage>
</organism>
<comment type="similarity">
    <text evidence="3">Belongs to the MADD family.</text>
</comment>
<keyword evidence="5" id="KW-1003">Cell membrane</keyword>
<dbReference type="PANTHER" id="PTHR13008">
    <property type="entry name" value="MAP-KINASE ACTIVATING DEATH DOMAIN PROTEIN MADD /DENN/AEX-3 C.ELEGANS"/>
    <property type="match status" value="1"/>
</dbReference>
<sequence length="1417" mass="158781">MAEYINQPELCKRLIDYVVVVGVRNPTLGLTETPETLRKFPTEDYNDFYFPPDVVFFCQPEGSCTVTKKISLRQATTFVFTLTDKESGKTRYGVCMNFFRPCYASLTKEFKEPKSQAKDDNSNDLKGSKCKGLTRCMSLTSICIISHHPVFSSFRECLFVLRRMIESRGANNDVASSSKQTSQASDCWSLFLCNEDPKLSPLQEDMREIESWIHRLLVTPVPIPGRTEVELELLPQELHPAICFAFPDAKRFSLVDFPIHLPLELLGVETFLKVLTCILLEQKIVFQSRDYNALTMTIMAMSSLLYPLEYMFPVIPLLPSCMSNAEQLLLAPTPYIIGVPASFFKYKNSDFSNPHDLWIVDLDSNKITVPFQADELPSLPEPETSILKGNLKRALASLSVPPQTIPNLDGQFSLSNGSTDSFSKVPLGLTSNHIVYGNDVDAVDIAVRVAMTSFFLAQNVLGGLQEHTRTLRLFPRPVVAVRRDAFLQSLPNVSKFVMALVETQNVEYFAEWLVYPTNIVYTRIQMGITDPHLVGDKPRWYNYKLDKLNFKAFDPDSKLCNQEWSEYETELFNDIYESDDSERPRTCSVEDDDSSSCYSSVSDTVAEMFRGDIHGETSSGSFKPPFTPPDAASPTPNCMAKLQNVANYWTNEERGKQAYSLEEDEDFVDDIVYSVSNPPSPVLGNRRESSNSGSSVVSDPVAKSDMTGQTNSEVNGVGKYDNHSNHSSSVANSSISSRSATSTRSHTMDAKLASLQANSLFKPFSKEGKPISREDQQFLHEVVASVLNANGVGIFKKKRLRDLMAKETCRQKVANRFLLEISDDKKSDVVCDVRVSKSVLRGMLEILRSVVVGLEISASNYGLGRVTSAYHFLRIAHTHYYGREIKRVEAENDDNSRLSVSPAESISNLSDTSDTTVSANESGDRSTLVISDSEQDSGHCDASDVYGADIDSVMVPMFSKTFEEKTYRHLQLARSNSDVTDVNTRIAASELKNTLTRALSNVETNLSVPTTNGGISRTTPVGSPRLAHMKMTSVNSSMNAGACLPNVDFLARKSDLSEGYRYCNGELIDVSEDMKASSSTGRKYLFQGLIGERSSLWDNMEFWEYLFMDVVSAERDALGMNQNHGEMIERYRSLGHLEQKRLEEDEDKVLGATLFNITAFMIHLKVEKMEMKKKVRRIIGKAHIGMSQSQFIGQLLAKLDYVRGNDVDLRPDCSRLMTKKTFVVHCGSSIIGDVYFMEVYDDCILLRAPSGAILERWWYEKLVNITYSPKTKMLCLWYRQGQDTQLNKFCTKKCKALYFCIKATMQRAAERLQGLKSGPQLGGKFPAQDVEDGQVGILEVSLDGITVKFKNKKTHLHLNCIKNCSTQKGILVIDEFDPVAQEEIQHRFKSSMASDICYAVLCLFSYAAASKGLQVRS</sequence>
<dbReference type="Pfam" id="PF03456">
    <property type="entry name" value="uDENN"/>
    <property type="match status" value="1"/>
</dbReference>
<evidence type="ECO:0000313" key="12">
    <source>
        <dbReference type="Proteomes" id="UP001152795"/>
    </source>
</evidence>
<feature type="compositionally biased region" description="Low complexity" evidence="10">
    <location>
        <begin position="725"/>
        <end position="745"/>
    </location>
</feature>
<dbReference type="InterPro" id="IPR057469">
    <property type="entry name" value="PH_MADD"/>
</dbReference>
<dbReference type="SMART" id="SM00801">
    <property type="entry name" value="dDENN"/>
    <property type="match status" value="1"/>
</dbReference>
<dbReference type="GO" id="GO:0032483">
    <property type="term" value="P:regulation of Rab protein signal transduction"/>
    <property type="evidence" value="ECO:0007669"/>
    <property type="project" value="TreeGrafter"/>
</dbReference>
<dbReference type="Pfam" id="PF25328">
    <property type="entry name" value="PH_MADD"/>
    <property type="match status" value="1"/>
</dbReference>
<dbReference type="Gene3D" id="3.40.50.11500">
    <property type="match status" value="1"/>
</dbReference>
<dbReference type="GO" id="GO:0005886">
    <property type="term" value="C:plasma membrane"/>
    <property type="evidence" value="ECO:0007669"/>
    <property type="project" value="UniProtKB-SubCell"/>
</dbReference>
<accession>A0A7D9HPR9</accession>
<evidence type="ECO:0000256" key="8">
    <source>
        <dbReference type="ARBA" id="ARBA00022703"/>
    </source>
</evidence>
<protein>
    <recommendedName>
        <fullName evidence="4">MAP kinase-activating death domain protein</fullName>
    </recommendedName>
</protein>
<dbReference type="Gene3D" id="3.30.450.200">
    <property type="match status" value="1"/>
</dbReference>
<dbReference type="PROSITE" id="PS50211">
    <property type="entry name" value="DENN"/>
    <property type="match status" value="1"/>
</dbReference>
<dbReference type="SMART" id="SM00800">
    <property type="entry name" value="uDENN"/>
    <property type="match status" value="1"/>
</dbReference>
<feature type="region of interest" description="Disordered" evidence="10">
    <location>
        <begin position="677"/>
        <end position="747"/>
    </location>
</feature>
<feature type="compositionally biased region" description="Polar residues" evidence="10">
    <location>
        <begin position="897"/>
        <end position="921"/>
    </location>
</feature>
<comment type="caution">
    <text evidence="11">The sequence shown here is derived from an EMBL/GenBank/DDBJ whole genome shotgun (WGS) entry which is preliminary data.</text>
</comment>
<dbReference type="GO" id="GO:0042981">
    <property type="term" value="P:regulation of apoptotic process"/>
    <property type="evidence" value="ECO:0007669"/>
    <property type="project" value="TreeGrafter"/>
</dbReference>
<evidence type="ECO:0000256" key="3">
    <source>
        <dbReference type="ARBA" id="ARBA00005978"/>
    </source>
</evidence>
<dbReference type="Pfam" id="PF23629">
    <property type="entry name" value="Death_MADD"/>
    <property type="match status" value="1"/>
</dbReference>
<evidence type="ECO:0000256" key="4">
    <source>
        <dbReference type="ARBA" id="ARBA00017868"/>
    </source>
</evidence>
<evidence type="ECO:0000256" key="2">
    <source>
        <dbReference type="ARBA" id="ARBA00004496"/>
    </source>
</evidence>
<feature type="region of interest" description="Disordered" evidence="10">
    <location>
        <begin position="891"/>
        <end position="942"/>
    </location>
</feature>
<evidence type="ECO:0000256" key="9">
    <source>
        <dbReference type="ARBA" id="ARBA00023136"/>
    </source>
</evidence>
<dbReference type="InterPro" id="IPR039980">
    <property type="entry name" value="MADD"/>
</dbReference>
<dbReference type="SMART" id="SM00799">
    <property type="entry name" value="DENN"/>
    <property type="match status" value="1"/>
</dbReference>